<dbReference type="InterPro" id="IPR007197">
    <property type="entry name" value="rSAM"/>
</dbReference>
<dbReference type="Pfam" id="PF04055">
    <property type="entry name" value="Radical_SAM"/>
    <property type="match status" value="1"/>
</dbReference>
<dbReference type="SFLD" id="SFLDG01123">
    <property type="entry name" value="methyltransferase_(Class_B)"/>
    <property type="match status" value="1"/>
</dbReference>
<keyword evidence="6" id="KW-0408">Iron</keyword>
<dbReference type="InterPro" id="IPR023404">
    <property type="entry name" value="rSAM_horseshoe"/>
</dbReference>
<dbReference type="GO" id="GO:0031419">
    <property type="term" value="F:cobalamin binding"/>
    <property type="evidence" value="ECO:0007669"/>
    <property type="project" value="InterPro"/>
</dbReference>
<dbReference type="InterPro" id="IPR006638">
    <property type="entry name" value="Elp3/MiaA/NifB-like_rSAM"/>
</dbReference>
<keyword evidence="11" id="KW-1185">Reference proteome</keyword>
<keyword evidence="2" id="KW-0489">Methyltransferase</keyword>
<evidence type="ECO:0000313" key="11">
    <source>
        <dbReference type="Proteomes" id="UP000469346"/>
    </source>
</evidence>
<evidence type="ECO:0000259" key="8">
    <source>
        <dbReference type="PROSITE" id="PS51332"/>
    </source>
</evidence>
<dbReference type="Proteomes" id="UP000469346">
    <property type="component" value="Unassembled WGS sequence"/>
</dbReference>
<dbReference type="SFLD" id="SFLDS00029">
    <property type="entry name" value="Radical_SAM"/>
    <property type="match status" value="1"/>
</dbReference>
<dbReference type="SFLD" id="SFLDG01082">
    <property type="entry name" value="B12-binding_domain_containing"/>
    <property type="match status" value="1"/>
</dbReference>
<keyword evidence="3" id="KW-0808">Transferase</keyword>
<organism evidence="10 11">
    <name type="scientific">Dissulfurirhabdus thermomarina</name>
    <dbReference type="NCBI Taxonomy" id="1765737"/>
    <lineage>
        <taxon>Bacteria</taxon>
        <taxon>Deltaproteobacteria</taxon>
        <taxon>Dissulfurirhabdaceae</taxon>
        <taxon>Dissulfurirhabdus</taxon>
    </lineage>
</organism>
<dbReference type="Gene3D" id="3.80.30.20">
    <property type="entry name" value="tm_1862 like domain"/>
    <property type="match status" value="1"/>
</dbReference>
<name>A0A6N9TNJ4_DISTH</name>
<dbReference type="InterPro" id="IPR051198">
    <property type="entry name" value="BchE-like"/>
</dbReference>
<dbReference type="GO" id="GO:0005829">
    <property type="term" value="C:cytosol"/>
    <property type="evidence" value="ECO:0007669"/>
    <property type="project" value="TreeGrafter"/>
</dbReference>
<dbReference type="InterPro" id="IPR006158">
    <property type="entry name" value="Cobalamin-bd"/>
</dbReference>
<accession>A0A6N9TNJ4</accession>
<dbReference type="PANTHER" id="PTHR43409:SF7">
    <property type="entry name" value="BLL1977 PROTEIN"/>
    <property type="match status" value="1"/>
</dbReference>
<reference evidence="10 11" key="1">
    <citation type="submission" date="2020-02" db="EMBL/GenBank/DDBJ databases">
        <title>Comparative genomics of sulfur disproportionating microorganisms.</title>
        <authorList>
            <person name="Ward L.M."/>
            <person name="Bertran E."/>
            <person name="Johnston D.T."/>
        </authorList>
    </citation>
    <scope>NUCLEOTIDE SEQUENCE [LARGE SCALE GENOMIC DNA]</scope>
    <source>
        <strain evidence="10 11">DSM 100025</strain>
    </source>
</reference>
<proteinExistence type="predicted"/>
<dbReference type="InterPro" id="IPR025274">
    <property type="entry name" value="DUF4070"/>
</dbReference>
<dbReference type="Pfam" id="PF02310">
    <property type="entry name" value="B12-binding"/>
    <property type="match status" value="1"/>
</dbReference>
<protein>
    <submittedName>
        <fullName evidence="10">B12-binding domain-containing radical SAM protein</fullName>
    </submittedName>
</protein>
<dbReference type="GO" id="GO:0003824">
    <property type="term" value="F:catalytic activity"/>
    <property type="evidence" value="ECO:0007669"/>
    <property type="project" value="InterPro"/>
</dbReference>
<evidence type="ECO:0000256" key="1">
    <source>
        <dbReference type="ARBA" id="ARBA00001966"/>
    </source>
</evidence>
<comment type="caution">
    <text evidence="10">The sequence shown here is derived from an EMBL/GenBank/DDBJ whole genome shotgun (WGS) entry which is preliminary data.</text>
</comment>
<dbReference type="PROSITE" id="PS51332">
    <property type="entry name" value="B12_BINDING"/>
    <property type="match status" value="1"/>
</dbReference>
<evidence type="ECO:0000313" key="10">
    <source>
        <dbReference type="EMBL" id="NDY42872.1"/>
    </source>
</evidence>
<dbReference type="Gene3D" id="3.40.50.280">
    <property type="entry name" value="Cobalamin-binding domain"/>
    <property type="match status" value="1"/>
</dbReference>
<gene>
    <name evidence="10" type="ORF">G3N55_08450</name>
</gene>
<evidence type="ECO:0000256" key="4">
    <source>
        <dbReference type="ARBA" id="ARBA00022691"/>
    </source>
</evidence>
<feature type="domain" description="B12-binding" evidence="8">
    <location>
        <begin position="1"/>
        <end position="136"/>
    </location>
</feature>
<evidence type="ECO:0000256" key="6">
    <source>
        <dbReference type="ARBA" id="ARBA00023004"/>
    </source>
</evidence>
<dbReference type="CDD" id="cd02068">
    <property type="entry name" value="radical_SAM_B12_BD"/>
    <property type="match status" value="1"/>
</dbReference>
<evidence type="ECO:0000259" key="9">
    <source>
        <dbReference type="PROSITE" id="PS51918"/>
    </source>
</evidence>
<evidence type="ECO:0000256" key="3">
    <source>
        <dbReference type="ARBA" id="ARBA00022679"/>
    </source>
</evidence>
<dbReference type="GO" id="GO:0051539">
    <property type="term" value="F:4 iron, 4 sulfur cluster binding"/>
    <property type="evidence" value="ECO:0007669"/>
    <property type="project" value="UniProtKB-KW"/>
</dbReference>
<dbReference type="CDD" id="cd01335">
    <property type="entry name" value="Radical_SAM"/>
    <property type="match status" value="1"/>
</dbReference>
<comment type="cofactor">
    <cofactor evidence="1">
        <name>[4Fe-4S] cluster</name>
        <dbReference type="ChEBI" id="CHEBI:49883"/>
    </cofactor>
</comment>
<evidence type="ECO:0000256" key="7">
    <source>
        <dbReference type="ARBA" id="ARBA00023014"/>
    </source>
</evidence>
<dbReference type="RefSeq" id="WP_163299001.1">
    <property type="nucleotide sequence ID" value="NZ_JAAGRR010000094.1"/>
</dbReference>
<dbReference type="PANTHER" id="PTHR43409">
    <property type="entry name" value="ANAEROBIC MAGNESIUM-PROTOPORPHYRIN IX MONOMETHYL ESTER CYCLASE-RELATED"/>
    <property type="match status" value="1"/>
</dbReference>
<dbReference type="InterPro" id="IPR058240">
    <property type="entry name" value="rSAM_sf"/>
</dbReference>
<dbReference type="SMART" id="SM00729">
    <property type="entry name" value="Elp3"/>
    <property type="match status" value="1"/>
</dbReference>
<keyword evidence="5" id="KW-0479">Metal-binding</keyword>
<sequence>MARRRSLDILLVSPLAPSKLLGGNFYFRLPFLGLPTVAAYTPPGDRVRIVDEKVSPIPWEPKPDLVGITAMTPLAPRAYQIADRFRAMGVPVVMGGMHPTVMAEEALRHADAVVVGEAEGVWPRVVEEAREGRLSGLYLARDRPDLAVARPPRRDLLEAGRYLPVTFIETSRGCPHACRFCSVTRFFGGRHRTFPVDDVVAQLRELRPTERRFALKNCVFFVDDNIIGDPDHALALFEAIRPFRLKWFGQASISLAERPDLLEAMAASGCLGLEMGFETLCEDAEARRIGKPVRDPKDVLEAVEVIRSHGIGLQGSFIFGFDHDDPGVFERTARFVDRARLNAVYVGILTPYPGTALHARLRKEGRLLHERWEEYDTAHVVFRPRRMTPRQLLEGYHRVLRHVYSWRSMGRRLLGSRVGMNFFVPMNLGFKVSLRRFLRDAAAE</sequence>
<dbReference type="PROSITE" id="PS51918">
    <property type="entry name" value="RADICAL_SAM"/>
    <property type="match status" value="1"/>
</dbReference>
<dbReference type="InterPro" id="IPR034466">
    <property type="entry name" value="Methyltransferase_Class_B"/>
</dbReference>
<evidence type="ECO:0000256" key="2">
    <source>
        <dbReference type="ARBA" id="ARBA00022603"/>
    </source>
</evidence>
<keyword evidence="7" id="KW-0411">Iron-sulfur</keyword>
<dbReference type="GO" id="GO:0046872">
    <property type="term" value="F:metal ion binding"/>
    <property type="evidence" value="ECO:0007669"/>
    <property type="project" value="UniProtKB-KW"/>
</dbReference>
<dbReference type="EMBL" id="JAAGRR010000094">
    <property type="protein sequence ID" value="NDY42872.1"/>
    <property type="molecule type" value="Genomic_DNA"/>
</dbReference>
<dbReference type="Pfam" id="PF13282">
    <property type="entry name" value="DUF4070"/>
    <property type="match status" value="1"/>
</dbReference>
<dbReference type="AlphaFoldDB" id="A0A6N9TNJ4"/>
<feature type="domain" description="Radical SAM core" evidence="9">
    <location>
        <begin position="160"/>
        <end position="385"/>
    </location>
</feature>
<dbReference type="SUPFAM" id="SSF102114">
    <property type="entry name" value="Radical SAM enzymes"/>
    <property type="match status" value="1"/>
</dbReference>
<evidence type="ECO:0000256" key="5">
    <source>
        <dbReference type="ARBA" id="ARBA00022723"/>
    </source>
</evidence>
<keyword evidence="4" id="KW-0949">S-adenosyl-L-methionine</keyword>